<feature type="domain" description="Histidine kinase" evidence="7">
    <location>
        <begin position="179"/>
        <end position="388"/>
    </location>
</feature>
<keyword evidence="4" id="KW-0808">Transferase</keyword>
<evidence type="ECO:0000313" key="8">
    <source>
        <dbReference type="EMBL" id="QJE03676.1"/>
    </source>
</evidence>
<evidence type="ECO:0000256" key="5">
    <source>
        <dbReference type="ARBA" id="ARBA00022777"/>
    </source>
</evidence>
<dbReference type="CDD" id="cd00082">
    <property type="entry name" value="HisKA"/>
    <property type="match status" value="1"/>
</dbReference>
<dbReference type="PANTHER" id="PTHR43711:SF1">
    <property type="entry name" value="HISTIDINE KINASE 1"/>
    <property type="match status" value="1"/>
</dbReference>
<dbReference type="GO" id="GO:0000155">
    <property type="term" value="F:phosphorelay sensor kinase activity"/>
    <property type="evidence" value="ECO:0007669"/>
    <property type="project" value="InterPro"/>
</dbReference>
<evidence type="ECO:0000256" key="6">
    <source>
        <dbReference type="ARBA" id="ARBA00023012"/>
    </source>
</evidence>
<dbReference type="CDD" id="cd00075">
    <property type="entry name" value="HATPase"/>
    <property type="match status" value="1"/>
</dbReference>
<dbReference type="PROSITE" id="PS50109">
    <property type="entry name" value="HIS_KIN"/>
    <property type="match status" value="1"/>
</dbReference>
<dbReference type="EC" id="2.7.13.3" evidence="2"/>
<dbReference type="SMART" id="SM00388">
    <property type="entry name" value="HisKA"/>
    <property type="match status" value="1"/>
</dbReference>
<dbReference type="RefSeq" id="WP_170205753.1">
    <property type="nucleotide sequence ID" value="NZ_CP051686.1"/>
</dbReference>
<dbReference type="Gene3D" id="1.10.287.130">
    <property type="match status" value="1"/>
</dbReference>
<dbReference type="Gene3D" id="3.30.565.10">
    <property type="entry name" value="Histidine kinase-like ATPase, C-terminal domain"/>
    <property type="match status" value="1"/>
</dbReference>
<proteinExistence type="predicted"/>
<keyword evidence="5 8" id="KW-0418">Kinase</keyword>
<dbReference type="InterPro" id="IPR005467">
    <property type="entry name" value="His_kinase_dom"/>
</dbReference>
<protein>
    <recommendedName>
        <fullName evidence="2">histidine kinase</fullName>
        <ecNumber evidence="2">2.7.13.3</ecNumber>
    </recommendedName>
</protein>
<evidence type="ECO:0000256" key="4">
    <source>
        <dbReference type="ARBA" id="ARBA00022679"/>
    </source>
</evidence>
<keyword evidence="3" id="KW-0597">Phosphoprotein</keyword>
<dbReference type="Pfam" id="PF02518">
    <property type="entry name" value="HATPase_c"/>
    <property type="match status" value="1"/>
</dbReference>
<evidence type="ECO:0000259" key="7">
    <source>
        <dbReference type="PROSITE" id="PS50109"/>
    </source>
</evidence>
<dbReference type="InterPro" id="IPR003661">
    <property type="entry name" value="HisK_dim/P_dom"/>
</dbReference>
<dbReference type="InterPro" id="IPR003594">
    <property type="entry name" value="HATPase_dom"/>
</dbReference>
<dbReference type="SMART" id="SM00387">
    <property type="entry name" value="HATPase_c"/>
    <property type="match status" value="1"/>
</dbReference>
<dbReference type="SUPFAM" id="SSF55874">
    <property type="entry name" value="ATPase domain of HSP90 chaperone/DNA topoisomerase II/histidine kinase"/>
    <property type="match status" value="1"/>
</dbReference>
<comment type="catalytic activity">
    <reaction evidence="1">
        <text>ATP + protein L-histidine = ADP + protein N-phospho-L-histidine.</text>
        <dbReference type="EC" id="2.7.13.3"/>
    </reaction>
</comment>
<keyword evidence="9" id="KW-1185">Reference proteome</keyword>
<dbReference type="EMBL" id="CP051686">
    <property type="protein sequence ID" value="QJE03676.1"/>
    <property type="molecule type" value="Genomic_DNA"/>
</dbReference>
<evidence type="ECO:0000313" key="9">
    <source>
        <dbReference type="Proteomes" id="UP000502415"/>
    </source>
</evidence>
<dbReference type="AlphaFoldDB" id="A0A7Z2W218"/>
<sequence>MAQCLAGMAWAGKIFVFIDGIKVPMAHKQRFDGSALSLISQQFLGLGEAFIWRWEREARARILGADALKRQSLISTFPALLVHLAQILTPSPLLAANGIETIASAHGAERARTTQFGPDQIAQEYQILSETISVVADGHIALIRRDWAIIDRSINLAMRQALRAFAFTQEDLRRKLAASISHDMRTPLAVVINGAQLAQRSVDAELTKRLAGKIASDADRLKEMLAELLDALTFTHGAKLALELSTFDIADLVKEICVEYQQMNATCVRTCSEAVQGTWCRKSMRRALENLVNNAVKYGDGGAVEIVAARRDERLLLSVHNAGAPIPPEQQGRIFEYFTRDVAAAASIGWGLGLPFVKRVAESHGGAVMVDSSAANGTTFLLEIPVDCRPYVQATTG</sequence>
<organism evidence="8 9">
    <name type="scientific">Massilia forsythiae</name>
    <dbReference type="NCBI Taxonomy" id="2728020"/>
    <lineage>
        <taxon>Bacteria</taxon>
        <taxon>Pseudomonadati</taxon>
        <taxon>Pseudomonadota</taxon>
        <taxon>Betaproteobacteria</taxon>
        <taxon>Burkholderiales</taxon>
        <taxon>Oxalobacteraceae</taxon>
        <taxon>Telluria group</taxon>
        <taxon>Massilia</taxon>
    </lineage>
</organism>
<evidence type="ECO:0000256" key="2">
    <source>
        <dbReference type="ARBA" id="ARBA00012438"/>
    </source>
</evidence>
<reference evidence="8 9" key="1">
    <citation type="submission" date="2020-04" db="EMBL/GenBank/DDBJ databases">
        <title>Genome sequencing of novel species.</title>
        <authorList>
            <person name="Heo J."/>
            <person name="Kim S.-J."/>
            <person name="Kim J.-S."/>
            <person name="Hong S.-B."/>
            <person name="Kwon S.-W."/>
        </authorList>
    </citation>
    <scope>NUCLEOTIDE SEQUENCE [LARGE SCALE GENOMIC DNA]</scope>
    <source>
        <strain evidence="8 9">GN2-R2</strain>
        <plasmid evidence="8 9">unnamed1</plasmid>
    </source>
</reference>
<name>A0A7Z2W218_9BURK</name>
<keyword evidence="6" id="KW-0902">Two-component regulatory system</keyword>
<geneLocation type="plasmid" evidence="8 9">
    <name>unnamed1</name>
</geneLocation>
<dbReference type="SUPFAM" id="SSF47384">
    <property type="entry name" value="Homodimeric domain of signal transducing histidine kinase"/>
    <property type="match status" value="1"/>
</dbReference>
<accession>A0A7Z2W218</accession>
<dbReference type="KEGG" id="mfy:HH212_26630"/>
<dbReference type="InterPro" id="IPR050736">
    <property type="entry name" value="Sensor_HK_Regulatory"/>
</dbReference>
<evidence type="ECO:0000256" key="3">
    <source>
        <dbReference type="ARBA" id="ARBA00022553"/>
    </source>
</evidence>
<dbReference type="InterPro" id="IPR036890">
    <property type="entry name" value="HATPase_C_sf"/>
</dbReference>
<dbReference type="InterPro" id="IPR004358">
    <property type="entry name" value="Sig_transdc_His_kin-like_C"/>
</dbReference>
<evidence type="ECO:0000256" key="1">
    <source>
        <dbReference type="ARBA" id="ARBA00000085"/>
    </source>
</evidence>
<dbReference type="PRINTS" id="PR00344">
    <property type="entry name" value="BCTRLSENSOR"/>
</dbReference>
<dbReference type="InterPro" id="IPR036097">
    <property type="entry name" value="HisK_dim/P_sf"/>
</dbReference>
<dbReference type="PANTHER" id="PTHR43711">
    <property type="entry name" value="TWO-COMPONENT HISTIDINE KINASE"/>
    <property type="match status" value="1"/>
</dbReference>
<dbReference type="Pfam" id="PF00512">
    <property type="entry name" value="HisKA"/>
    <property type="match status" value="1"/>
</dbReference>
<dbReference type="Proteomes" id="UP000502415">
    <property type="component" value="Plasmid unnamed1"/>
</dbReference>
<gene>
    <name evidence="8" type="ORF">HH212_26630</name>
</gene>
<keyword evidence="8" id="KW-0614">Plasmid</keyword>